<feature type="region of interest" description="Disordered" evidence="1">
    <location>
        <begin position="1"/>
        <end position="21"/>
    </location>
</feature>
<protein>
    <submittedName>
        <fullName evidence="2">Uncharacterized protein</fullName>
    </submittedName>
</protein>
<evidence type="ECO:0000313" key="3">
    <source>
        <dbReference type="Proteomes" id="UP000006852"/>
    </source>
</evidence>
<sequence>MNDHNWGGARKGAGRKVTGRNSTTITITLTKEQADMLRLFASEENKTVSKFIVDKLHLPKTQINKYEKKTPEEKSK</sequence>
<dbReference type="RefSeq" id="WP_013702794.1">
    <property type="nucleotide sequence ID" value="NC_015386.1"/>
</dbReference>
<organism evidence="2 3">
    <name type="scientific">Treponema succinifaciens (strain ATCC 33096 / DSM 2489 / 6091)</name>
    <dbReference type="NCBI Taxonomy" id="869209"/>
    <lineage>
        <taxon>Bacteria</taxon>
        <taxon>Pseudomonadati</taxon>
        <taxon>Spirochaetota</taxon>
        <taxon>Spirochaetia</taxon>
        <taxon>Spirochaetales</taxon>
        <taxon>Treponemataceae</taxon>
        <taxon>Treponema</taxon>
    </lineage>
</organism>
<name>F2NYQ1_TRES6</name>
<keyword evidence="3" id="KW-1185">Reference proteome</keyword>
<proteinExistence type="predicted"/>
<dbReference type="GeneID" id="302999781"/>
<evidence type="ECO:0000313" key="2">
    <source>
        <dbReference type="EMBL" id="AEB15550.1"/>
    </source>
</evidence>
<dbReference type="KEGG" id="tsu:Tresu_2693"/>
<accession>F2NYQ1</accession>
<gene>
    <name evidence="2" type="ordered locus">Tresu_2693</name>
</gene>
<dbReference type="Proteomes" id="UP000006852">
    <property type="component" value="Plasmid pTRESU01"/>
</dbReference>
<geneLocation type="plasmid" evidence="2 3">
    <name>pTRESU01</name>
</geneLocation>
<dbReference type="HOGENOM" id="CLU_2653433_0_0_12"/>
<evidence type="ECO:0000256" key="1">
    <source>
        <dbReference type="SAM" id="MobiDB-lite"/>
    </source>
</evidence>
<keyword evidence="2" id="KW-0614">Plasmid</keyword>
<dbReference type="EMBL" id="CP002632">
    <property type="protein sequence ID" value="AEB15550.1"/>
    <property type="molecule type" value="Genomic_DNA"/>
</dbReference>
<reference evidence="3" key="1">
    <citation type="submission" date="2011-04" db="EMBL/GenBank/DDBJ databases">
        <title>The complete genome of plasmid of Treponema succinifaciens DSM 2489.</title>
        <authorList>
            <person name="Lucas S."/>
            <person name="Copeland A."/>
            <person name="Lapidus A."/>
            <person name="Bruce D."/>
            <person name="Goodwin L."/>
            <person name="Pitluck S."/>
            <person name="Peters L."/>
            <person name="Kyrpides N."/>
            <person name="Mavromatis K."/>
            <person name="Ivanova N."/>
            <person name="Ovchinnikova G."/>
            <person name="Teshima H."/>
            <person name="Detter J.C."/>
            <person name="Tapia R."/>
            <person name="Han C."/>
            <person name="Land M."/>
            <person name="Hauser L."/>
            <person name="Markowitz V."/>
            <person name="Cheng J.-F."/>
            <person name="Hugenholtz P."/>
            <person name="Woyke T."/>
            <person name="Wu D."/>
            <person name="Gronow S."/>
            <person name="Wellnitz S."/>
            <person name="Brambilla E."/>
            <person name="Klenk H.-P."/>
            <person name="Eisen J.A."/>
        </authorList>
    </citation>
    <scope>NUCLEOTIDE SEQUENCE [LARGE SCALE GENOMIC DNA]</scope>
    <source>
        <strain evidence="3">ATCC 33096 / DSM 2489 / 6091</strain>
        <plasmid evidence="3">Plasmid pTRESU01</plasmid>
    </source>
</reference>
<dbReference type="AlphaFoldDB" id="F2NYQ1"/>